<dbReference type="Proteomes" id="UP001207468">
    <property type="component" value="Unassembled WGS sequence"/>
</dbReference>
<reference evidence="1" key="1">
    <citation type="submission" date="2021-03" db="EMBL/GenBank/DDBJ databases">
        <title>Evolutionary priming and transition to the ectomycorrhizal habit in an iconic lineage of mushroom-forming fungi: is preadaptation a requirement?</title>
        <authorList>
            <consortium name="DOE Joint Genome Institute"/>
            <person name="Looney B.P."/>
            <person name="Miyauchi S."/>
            <person name="Morin E."/>
            <person name="Drula E."/>
            <person name="Courty P.E."/>
            <person name="Chicoki N."/>
            <person name="Fauchery L."/>
            <person name="Kohler A."/>
            <person name="Kuo A."/>
            <person name="LaButti K."/>
            <person name="Pangilinan J."/>
            <person name="Lipzen A."/>
            <person name="Riley R."/>
            <person name="Andreopoulos W."/>
            <person name="He G."/>
            <person name="Johnson J."/>
            <person name="Barry K.W."/>
            <person name="Grigoriev I.V."/>
            <person name="Nagy L."/>
            <person name="Hibbett D."/>
            <person name="Henrissat B."/>
            <person name="Matheny P.B."/>
            <person name="Labbe J."/>
            <person name="Martin A.F."/>
        </authorList>
    </citation>
    <scope>NUCLEOTIDE SEQUENCE</scope>
    <source>
        <strain evidence="1">BPL698</strain>
    </source>
</reference>
<organism evidence="1 2">
    <name type="scientific">Russula earlei</name>
    <dbReference type="NCBI Taxonomy" id="71964"/>
    <lineage>
        <taxon>Eukaryota</taxon>
        <taxon>Fungi</taxon>
        <taxon>Dikarya</taxon>
        <taxon>Basidiomycota</taxon>
        <taxon>Agaricomycotina</taxon>
        <taxon>Agaricomycetes</taxon>
        <taxon>Russulales</taxon>
        <taxon>Russulaceae</taxon>
        <taxon>Russula</taxon>
    </lineage>
</organism>
<proteinExistence type="predicted"/>
<gene>
    <name evidence="1" type="ORF">F5148DRAFT_1249352</name>
</gene>
<evidence type="ECO:0000313" key="2">
    <source>
        <dbReference type="Proteomes" id="UP001207468"/>
    </source>
</evidence>
<evidence type="ECO:0000313" key="1">
    <source>
        <dbReference type="EMBL" id="KAI9448882.1"/>
    </source>
</evidence>
<accession>A0ACC0TTT1</accession>
<dbReference type="EMBL" id="JAGFNK010000548">
    <property type="protein sequence ID" value="KAI9448882.1"/>
    <property type="molecule type" value="Genomic_DNA"/>
</dbReference>
<protein>
    <submittedName>
        <fullName evidence="1">Uncharacterized protein</fullName>
    </submittedName>
</protein>
<name>A0ACC0TTT1_9AGAM</name>
<comment type="caution">
    <text evidence="1">The sequence shown here is derived from an EMBL/GenBank/DDBJ whole genome shotgun (WGS) entry which is preliminary data.</text>
</comment>
<sequence length="130" mass="15387">MRTSSVFAIFFLAVGITSSDGHDPRSNVQHLPSINQYPRHFRVVWSSIEEEWRQHAVALDTRFKELPDDLNQDHLLALTNHHLAMETLRTKLERLDRTHPTVEGGYWLKMMDRELESTRKLRQQIYNSLY</sequence>
<keyword evidence="2" id="KW-1185">Reference proteome</keyword>